<comment type="subcellular location">
    <subcellularLocation>
        <location evidence="1">Cell membrane</location>
    </subcellularLocation>
</comment>
<gene>
    <name evidence="7" type="ORF">KL86APRO_30065</name>
</gene>
<keyword evidence="2" id="KW-1003">Cell membrane</keyword>
<keyword evidence="3 6" id="KW-0812">Transmembrane</keyword>
<evidence type="ECO:0000256" key="5">
    <source>
        <dbReference type="ARBA" id="ARBA00023136"/>
    </source>
</evidence>
<accession>A0A212KLP9</accession>
<dbReference type="InterPro" id="IPR005899">
    <property type="entry name" value="Na_pump_deCOase"/>
</dbReference>
<keyword evidence="4 6" id="KW-1133">Transmembrane helix</keyword>
<reference evidence="7" key="1">
    <citation type="submission" date="2016-04" db="EMBL/GenBank/DDBJ databases">
        <authorList>
            <person name="Evans L.H."/>
            <person name="Alamgir A."/>
            <person name="Owens N."/>
            <person name="Weber N.D."/>
            <person name="Virtaneva K."/>
            <person name="Barbian K."/>
            <person name="Babar A."/>
            <person name="Rosenke K."/>
        </authorList>
    </citation>
    <scope>NUCLEOTIDE SEQUENCE</scope>
    <source>
        <strain evidence="7">86</strain>
    </source>
</reference>
<evidence type="ECO:0000256" key="6">
    <source>
        <dbReference type="SAM" id="Phobius"/>
    </source>
</evidence>
<dbReference type="EMBL" id="FLUO01000003">
    <property type="protein sequence ID" value="SBW12515.1"/>
    <property type="molecule type" value="Genomic_DNA"/>
</dbReference>
<proteinExistence type="predicted"/>
<evidence type="ECO:0000256" key="1">
    <source>
        <dbReference type="ARBA" id="ARBA00004236"/>
    </source>
</evidence>
<dbReference type="GO" id="GO:0015081">
    <property type="term" value="F:sodium ion transmembrane transporter activity"/>
    <property type="evidence" value="ECO:0007669"/>
    <property type="project" value="InterPro"/>
</dbReference>
<evidence type="ECO:0000313" key="7">
    <source>
        <dbReference type="EMBL" id="SBW12515.1"/>
    </source>
</evidence>
<sequence length="151" mass="15306">MDYVQLADAAGSVMDIAQVAATGAEPPPAWLGGLMGMAVVMIALTGLWWVSSAVAQYFIKNPPKKTEAVSKAPVAAAAAAPVASQAASGIPLALIVAAVAQIMNQPLRSVTVSAPANPNASWAIQGREAIFASHTMKSPRDVSGLSAVKKG</sequence>
<organism evidence="7">
    <name type="scientific">uncultured Alphaproteobacteria bacterium</name>
    <dbReference type="NCBI Taxonomy" id="91750"/>
    <lineage>
        <taxon>Bacteria</taxon>
        <taxon>Pseudomonadati</taxon>
        <taxon>Pseudomonadota</taxon>
        <taxon>Alphaproteobacteria</taxon>
        <taxon>environmental samples</taxon>
    </lineage>
</organism>
<keyword evidence="5 6" id="KW-0472">Membrane</keyword>
<feature type="transmembrane region" description="Helical" evidence="6">
    <location>
        <begin position="29"/>
        <end position="50"/>
    </location>
</feature>
<evidence type="ECO:0000256" key="4">
    <source>
        <dbReference type="ARBA" id="ARBA00022989"/>
    </source>
</evidence>
<dbReference type="GO" id="GO:0036376">
    <property type="term" value="P:sodium ion export across plasma membrane"/>
    <property type="evidence" value="ECO:0007669"/>
    <property type="project" value="InterPro"/>
</dbReference>
<evidence type="ECO:0000256" key="2">
    <source>
        <dbReference type="ARBA" id="ARBA00022475"/>
    </source>
</evidence>
<evidence type="ECO:0000256" key="3">
    <source>
        <dbReference type="ARBA" id="ARBA00022692"/>
    </source>
</evidence>
<dbReference type="Pfam" id="PF04277">
    <property type="entry name" value="OAD_gamma"/>
    <property type="match status" value="1"/>
</dbReference>
<dbReference type="AlphaFoldDB" id="A0A212KLP9"/>
<dbReference type="GO" id="GO:0005886">
    <property type="term" value="C:plasma membrane"/>
    <property type="evidence" value="ECO:0007669"/>
    <property type="project" value="UniProtKB-SubCell"/>
</dbReference>
<protein>
    <submittedName>
        <fullName evidence="7">Uncharacterized protein</fullName>
    </submittedName>
</protein>
<name>A0A212KLP9_9PROT</name>